<proteinExistence type="predicted"/>
<evidence type="ECO:0000256" key="2">
    <source>
        <dbReference type="ARBA" id="ARBA00022490"/>
    </source>
</evidence>
<keyword evidence="3" id="KW-0206">Cytoskeleton</keyword>
<evidence type="ECO:0000313" key="7">
    <source>
        <dbReference type="Proteomes" id="UP000037069"/>
    </source>
</evidence>
<gene>
    <name evidence="6" type="ORF">FF38_08135</name>
</gene>
<sequence>MDNCSKHTKRVLPNTPRVSDKIMEYYQKFGHDRDLEKFMRLYSPASSQDSQKTQGDDCGGSIESCCKRTKSRETISSTSSSCEALAMMPSRPLSVCGAVNSKSLPNIDVQAQAIGGGAHFPSKDVIVDINIETEGDKEKIISISTENLQTPKKNLKNTKTQTPESIAKTHRRLEWDSLGDVGYIKSMSTSNISIMERSLLREFFKENSVVSEPGTSVAVNKIQELVAEEHKTVKKLKATEIEHSTPPLACSTLVETTKRGAKPKMISQSTSSTSLNKKFEKYAQTSLIKPPTLHSQEIQCSMSSANSIIEGTATPSSFEYCSSRSSKSCTSKSSDYVVKTVNQKHVNQSEHSFINSITELLMKRKALSEKNQQKCQQLNNIRELQTKFQTALDENKENLSHCSIDSTTTASSFSLSKKAPELDLGIQLICSLIDAKSVNGRQKKQLIRDIVKRITRLEVADESSNSTTINSSGGTNSSECKQHHVYDSVSSSINNRHRQGNMNKLKLELGVAPITTEEDITKSVIEKPTTSNSSSSENTNKILVIKPETNVKSKPVSSPHFQLNHDKAYNSKQFPCKTKSQYENALKENNTQVPSVAATISKESQSEKIKTSQSKERSKPITSNGKHQPEAPPTKESTTSLENKTSRSTQTSKTTLSSSSATSITSTPNLTTQKLVIPTSNELNNSNTDAEQPTMREWLNPLTQSEIEYEEKKRQEMKKKAAAVQKEKLLRKTKNDSGRVQQLNWIENEIKRLESLKHLLLKDETNERSSTTVSSLDFTTHNDKTKDSTHTDKLYDTVYSDKSSILSESAERLVQEIEIILEESHEDVINLKDNLKRSKDRKKEIQIIYEKEVDSTSKENCTKTKPKFRTLKESININEEQLLNVKENVGSGKERQQREKIDTPSTEKSQESESLRDLVQQKKRDFMAAYKTKKQNHYKALKQQQKKDFKYLNIQRQMHEKVATTTDSEHYSVPRTLTRKYISNDVPYAYTQQPLPLTPNEREAKVIPHIPKRCNVIYSTAASGNMQNNQHITSCVPTFNKETVANTNTTTTSSSSMFCMSSDVSVPMGSQNTSSTPTTTHQYDDVATAVTGVGVAVQTSDSILRSKPIYGPKRTSPIAKPYNAASSTTTACIQVKPKGIAYVIEFSENKTQTSYTTSNTDINSNDLQVKSNEITNNLTSEPQLTLQEYLEKSKPKFLQQSKERKAILNQLQAMRQERDRQLREIIDNTSFNSLERRLQYLPPPPIQKVRILNTKEMKALTNKRFSSLPEVIARQERELEEKKRRGNRILRDVFNRRLQKRVRSGKLSLNHSRTVI</sequence>
<accession>A0A0L0C347</accession>
<dbReference type="Pfam" id="PF15309">
    <property type="entry name" value="ALMS_motif"/>
    <property type="match status" value="1"/>
</dbReference>
<evidence type="ECO:0000256" key="1">
    <source>
        <dbReference type="ARBA" id="ARBA00004300"/>
    </source>
</evidence>
<dbReference type="EMBL" id="JRES01001065">
    <property type="protein sequence ID" value="KNC25834.1"/>
    <property type="molecule type" value="Genomic_DNA"/>
</dbReference>
<feature type="region of interest" description="Disordered" evidence="4">
    <location>
        <begin position="461"/>
        <end position="482"/>
    </location>
</feature>
<feature type="compositionally biased region" description="Basic and acidic residues" evidence="4">
    <location>
        <begin position="892"/>
        <end position="902"/>
    </location>
</feature>
<evidence type="ECO:0000313" key="6">
    <source>
        <dbReference type="EMBL" id="KNC25834.1"/>
    </source>
</evidence>
<feature type="region of interest" description="Disordered" evidence="4">
    <location>
        <begin position="588"/>
        <end position="693"/>
    </location>
</feature>
<keyword evidence="2" id="KW-0963">Cytoplasm</keyword>
<feature type="compositionally biased region" description="Basic and acidic residues" evidence="4">
    <location>
        <begin position="604"/>
        <end position="619"/>
    </location>
</feature>
<dbReference type="GO" id="GO:0005813">
    <property type="term" value="C:centrosome"/>
    <property type="evidence" value="ECO:0007669"/>
    <property type="project" value="UniProtKB-SubCell"/>
</dbReference>
<evidence type="ECO:0000259" key="5">
    <source>
        <dbReference type="Pfam" id="PF15309"/>
    </source>
</evidence>
<evidence type="ECO:0000256" key="3">
    <source>
        <dbReference type="ARBA" id="ARBA00023212"/>
    </source>
</evidence>
<name>A0A0L0C347_LUCCU</name>
<keyword evidence="7" id="KW-1185">Reference proteome</keyword>
<feature type="region of interest" description="Disordered" evidence="4">
    <location>
        <begin position="886"/>
        <end position="916"/>
    </location>
</feature>
<dbReference type="OrthoDB" id="2448405at2759"/>
<comment type="subcellular location">
    <subcellularLocation>
        <location evidence="1">Cytoplasm</location>
        <location evidence="1">Cytoskeleton</location>
        <location evidence="1">Microtubule organizing center</location>
        <location evidence="1">Centrosome</location>
    </subcellularLocation>
</comment>
<feature type="region of interest" description="Disordered" evidence="4">
    <location>
        <begin position="545"/>
        <end position="574"/>
    </location>
</feature>
<feature type="compositionally biased region" description="Low complexity" evidence="4">
    <location>
        <begin position="463"/>
        <end position="478"/>
    </location>
</feature>
<feature type="compositionally biased region" description="Polar residues" evidence="4">
    <location>
        <begin position="550"/>
        <end position="561"/>
    </location>
</feature>
<dbReference type="Proteomes" id="UP000037069">
    <property type="component" value="Unassembled WGS sequence"/>
</dbReference>
<dbReference type="InterPro" id="IPR029299">
    <property type="entry name" value="ALMS_motif"/>
</dbReference>
<feature type="compositionally biased region" description="Polar residues" evidence="4">
    <location>
        <begin position="668"/>
        <end position="691"/>
    </location>
</feature>
<organism evidence="6 7">
    <name type="scientific">Lucilia cuprina</name>
    <name type="common">Green bottle fly</name>
    <name type="synonym">Australian sheep blowfly</name>
    <dbReference type="NCBI Taxonomy" id="7375"/>
    <lineage>
        <taxon>Eukaryota</taxon>
        <taxon>Metazoa</taxon>
        <taxon>Ecdysozoa</taxon>
        <taxon>Arthropoda</taxon>
        <taxon>Hexapoda</taxon>
        <taxon>Insecta</taxon>
        <taxon>Pterygota</taxon>
        <taxon>Neoptera</taxon>
        <taxon>Endopterygota</taxon>
        <taxon>Diptera</taxon>
        <taxon>Brachycera</taxon>
        <taxon>Muscomorpha</taxon>
        <taxon>Oestroidea</taxon>
        <taxon>Calliphoridae</taxon>
        <taxon>Luciliinae</taxon>
        <taxon>Lucilia</taxon>
    </lineage>
</organism>
<dbReference type="OMA" id="GMVNTCE"/>
<protein>
    <recommendedName>
        <fullName evidence="5">ALMS motif domain-containing protein</fullName>
    </recommendedName>
</protein>
<reference evidence="6 7" key="1">
    <citation type="journal article" date="2015" name="Nat. Commun.">
        <title>Lucilia cuprina genome unlocks parasitic fly biology to underpin future interventions.</title>
        <authorList>
            <person name="Anstead C.A."/>
            <person name="Korhonen P.K."/>
            <person name="Young N.D."/>
            <person name="Hall R.S."/>
            <person name="Jex A.R."/>
            <person name="Murali S.C."/>
            <person name="Hughes D.S."/>
            <person name="Lee S.F."/>
            <person name="Perry T."/>
            <person name="Stroehlein A.J."/>
            <person name="Ansell B.R."/>
            <person name="Breugelmans B."/>
            <person name="Hofmann A."/>
            <person name="Qu J."/>
            <person name="Dugan S."/>
            <person name="Lee S.L."/>
            <person name="Chao H."/>
            <person name="Dinh H."/>
            <person name="Han Y."/>
            <person name="Doddapaneni H.V."/>
            <person name="Worley K.C."/>
            <person name="Muzny D.M."/>
            <person name="Ioannidis P."/>
            <person name="Waterhouse R.M."/>
            <person name="Zdobnov E.M."/>
            <person name="James P.J."/>
            <person name="Bagnall N.H."/>
            <person name="Kotze A.C."/>
            <person name="Gibbs R.A."/>
            <person name="Richards S."/>
            <person name="Batterham P."/>
            <person name="Gasser R.B."/>
        </authorList>
    </citation>
    <scope>NUCLEOTIDE SEQUENCE [LARGE SCALE GENOMIC DNA]</scope>
    <source>
        <strain evidence="6 7">LS</strain>
        <tissue evidence="6">Full body</tissue>
    </source>
</reference>
<feature type="compositionally biased region" description="Low complexity" evidence="4">
    <location>
        <begin position="646"/>
        <end position="667"/>
    </location>
</feature>
<comment type="caution">
    <text evidence="6">The sequence shown here is derived from an EMBL/GenBank/DDBJ whole genome shotgun (WGS) entry which is preliminary data.</text>
</comment>
<feature type="domain" description="ALMS motif" evidence="5">
    <location>
        <begin position="1183"/>
        <end position="1305"/>
    </location>
</feature>
<evidence type="ECO:0000256" key="4">
    <source>
        <dbReference type="SAM" id="MobiDB-lite"/>
    </source>
</evidence>